<dbReference type="RefSeq" id="WP_134509337.1">
    <property type="nucleotide sequence ID" value="NZ_SOFM01000029.1"/>
</dbReference>
<dbReference type="Proteomes" id="UP000297643">
    <property type="component" value="Unassembled WGS sequence"/>
</dbReference>
<proteinExistence type="predicted"/>
<dbReference type="GO" id="GO:0003700">
    <property type="term" value="F:DNA-binding transcription factor activity"/>
    <property type="evidence" value="ECO:0007669"/>
    <property type="project" value="InterPro"/>
</dbReference>
<feature type="domain" description="HTH marR-type" evidence="1">
    <location>
        <begin position="26"/>
        <end position="73"/>
    </location>
</feature>
<evidence type="ECO:0000259" key="1">
    <source>
        <dbReference type="Pfam" id="PF12802"/>
    </source>
</evidence>
<dbReference type="InterPro" id="IPR000835">
    <property type="entry name" value="HTH_MarR-typ"/>
</dbReference>
<reference evidence="2 3" key="1">
    <citation type="submission" date="2019-03" db="EMBL/GenBank/DDBJ databases">
        <title>Genomics of glacier-inhabiting Cryobacterium strains.</title>
        <authorList>
            <person name="Liu Q."/>
            <person name="Xin Y.-H."/>
        </authorList>
    </citation>
    <scope>NUCLEOTIDE SEQUENCE [LARGE SCALE GENOMIC DNA]</scope>
    <source>
        <strain evidence="2 3">RHLT2-21</strain>
    </source>
</reference>
<protein>
    <submittedName>
        <fullName evidence="2">MarR family transcriptional regulator</fullName>
    </submittedName>
</protein>
<dbReference type="SUPFAM" id="SSF46785">
    <property type="entry name" value="Winged helix' DNA-binding domain"/>
    <property type="match status" value="1"/>
</dbReference>
<accession>A0A4R8W5H6</accession>
<dbReference type="InterPro" id="IPR036388">
    <property type="entry name" value="WH-like_DNA-bd_sf"/>
</dbReference>
<evidence type="ECO:0000313" key="2">
    <source>
        <dbReference type="EMBL" id="TFC03074.1"/>
    </source>
</evidence>
<sequence length="114" mass="12637">MTAADPDLKNRPTLGSDARWTFLTNHGHVLVTIARDPQCRMREVASRVGVTERGAQKIVADLVADGYITRTRVGRRNSYQIATGRPFRHPVTDGHELDELLAVLVPIPPRTLDA</sequence>
<name>A0A4R8W5H6_9MICO</name>
<organism evidence="2 3">
    <name type="scientific">Cryobacterium mannosilyticum</name>
    <dbReference type="NCBI Taxonomy" id="1259190"/>
    <lineage>
        <taxon>Bacteria</taxon>
        <taxon>Bacillati</taxon>
        <taxon>Actinomycetota</taxon>
        <taxon>Actinomycetes</taxon>
        <taxon>Micrococcales</taxon>
        <taxon>Microbacteriaceae</taxon>
        <taxon>Cryobacterium</taxon>
    </lineage>
</organism>
<gene>
    <name evidence="2" type="ORF">E3O32_10650</name>
</gene>
<dbReference type="AlphaFoldDB" id="A0A4R8W5H6"/>
<dbReference type="Pfam" id="PF12802">
    <property type="entry name" value="MarR_2"/>
    <property type="match status" value="1"/>
</dbReference>
<dbReference type="Gene3D" id="1.10.10.10">
    <property type="entry name" value="Winged helix-like DNA-binding domain superfamily/Winged helix DNA-binding domain"/>
    <property type="match status" value="1"/>
</dbReference>
<dbReference type="InterPro" id="IPR036390">
    <property type="entry name" value="WH_DNA-bd_sf"/>
</dbReference>
<comment type="caution">
    <text evidence="2">The sequence shown here is derived from an EMBL/GenBank/DDBJ whole genome shotgun (WGS) entry which is preliminary data.</text>
</comment>
<keyword evidence="3" id="KW-1185">Reference proteome</keyword>
<evidence type="ECO:0000313" key="3">
    <source>
        <dbReference type="Proteomes" id="UP000297643"/>
    </source>
</evidence>
<dbReference type="EMBL" id="SOFM01000029">
    <property type="protein sequence ID" value="TFC03074.1"/>
    <property type="molecule type" value="Genomic_DNA"/>
</dbReference>